<dbReference type="PANTHER" id="PTHR20898">
    <property type="entry name" value="DAEDALUS ON 3-RELATED-RELATED"/>
    <property type="match status" value="1"/>
</dbReference>
<evidence type="ECO:0000313" key="1">
    <source>
        <dbReference type="EMBL" id="KAK9751531.1"/>
    </source>
</evidence>
<comment type="caution">
    <text evidence="1">The sequence shown here is derived from an EMBL/GenBank/DDBJ whole genome shotgun (WGS) entry which is preliminary data.</text>
</comment>
<dbReference type="AlphaFoldDB" id="A0AAW1MYX3"/>
<dbReference type="SMART" id="SM00697">
    <property type="entry name" value="DM8"/>
    <property type="match status" value="1"/>
</dbReference>
<keyword evidence="2" id="KW-1185">Reference proteome</keyword>
<reference evidence="1 2" key="1">
    <citation type="journal article" date="2024" name="BMC Genomics">
        <title>De novo assembly and annotation of Popillia japonica's genome with initial clues to its potential as an invasive pest.</title>
        <authorList>
            <person name="Cucini C."/>
            <person name="Boschi S."/>
            <person name="Funari R."/>
            <person name="Cardaioli E."/>
            <person name="Iannotti N."/>
            <person name="Marturano G."/>
            <person name="Paoli F."/>
            <person name="Bruttini M."/>
            <person name="Carapelli A."/>
            <person name="Frati F."/>
            <person name="Nardi F."/>
        </authorList>
    </citation>
    <scope>NUCLEOTIDE SEQUENCE [LARGE SCALE GENOMIC DNA]</scope>
    <source>
        <strain evidence="1">DMR45628</strain>
    </source>
</reference>
<dbReference type="Proteomes" id="UP001458880">
    <property type="component" value="Unassembled WGS sequence"/>
</dbReference>
<accession>A0AAW1MYX3</accession>
<organism evidence="1 2">
    <name type="scientific">Popillia japonica</name>
    <name type="common">Japanese beetle</name>
    <dbReference type="NCBI Taxonomy" id="7064"/>
    <lineage>
        <taxon>Eukaryota</taxon>
        <taxon>Metazoa</taxon>
        <taxon>Ecdysozoa</taxon>
        <taxon>Arthropoda</taxon>
        <taxon>Hexapoda</taxon>
        <taxon>Insecta</taxon>
        <taxon>Pterygota</taxon>
        <taxon>Neoptera</taxon>
        <taxon>Endopterygota</taxon>
        <taxon>Coleoptera</taxon>
        <taxon>Polyphaga</taxon>
        <taxon>Scarabaeiformia</taxon>
        <taxon>Scarabaeidae</taxon>
        <taxon>Rutelinae</taxon>
        <taxon>Popillia</taxon>
    </lineage>
</organism>
<protein>
    <submittedName>
        <fullName evidence="1">Uncharacterized protein</fullName>
    </submittedName>
</protein>
<dbReference type="EMBL" id="JASPKY010000027">
    <property type="protein sequence ID" value="KAK9751531.1"/>
    <property type="molecule type" value="Genomic_DNA"/>
</dbReference>
<dbReference type="Pfam" id="PF06477">
    <property type="entry name" value="DUF1091"/>
    <property type="match status" value="1"/>
</dbReference>
<name>A0AAW1MYX3_POPJA</name>
<gene>
    <name evidence="1" type="ORF">QE152_g4948</name>
</gene>
<proteinExistence type="predicted"/>
<dbReference type="InterPro" id="IPR010512">
    <property type="entry name" value="DUF1091"/>
</dbReference>
<evidence type="ECO:0000313" key="2">
    <source>
        <dbReference type="Proteomes" id="UP001458880"/>
    </source>
</evidence>
<sequence length="321" mass="37523">MLPNIQSQIEKRELQMNRNSRFTKEFTENDKVLFRMYDGKDKWKAGKIKRRLGRVNYEIDSEGKSFKRHANQMRQNFNHTNNIIPNLPQHPLNNTHPTTQNPTHIGENRPYANIENTTIQTEPEPQNTTCTFHQEDYETDLEYVKVAYVNPKYFQYYSLENVKPNRTYRAISGQTALLRDLGNTLKINIRGYKIVDNIPKVPIMQFDVLVCESFQKNILGLDVIRTKSTNITKCPIKKGFYFVQNFNVLAQHLPPFIPQGHYMLNLSLFEEKSLMAQVVAYGSLLIAETETQKYHGIDHGRGLQISPIVKNKYYCHLYKET</sequence>